<dbReference type="PANTHER" id="PTHR45296:SF1">
    <property type="entry name" value="TRANSDUCIN_WD40 REPEAT-LIKE SUPERFAMILY PROTEIN"/>
    <property type="match status" value="1"/>
</dbReference>
<name>A0A090M767_OSTTA</name>
<reference evidence="2 3" key="2">
    <citation type="journal article" date="2014" name="BMC Genomics">
        <title>An improved genome of the model marine alga Ostreococcus tauri unfolds by assessing Illumina de novo assemblies.</title>
        <authorList>
            <person name="Blanc-Mathieu R."/>
            <person name="Verhelst B."/>
            <person name="Derelle E."/>
            <person name="Rombauts S."/>
            <person name="Bouget F.Y."/>
            <person name="Carre I."/>
            <person name="Chateau A."/>
            <person name="Eyre-Walker A."/>
            <person name="Grimsley N."/>
            <person name="Moreau H."/>
            <person name="Piegu B."/>
            <person name="Rivals E."/>
            <person name="Schackwitz W."/>
            <person name="Van de Peer Y."/>
            <person name="Piganeau G."/>
        </authorList>
    </citation>
    <scope>NUCLEOTIDE SEQUENCE [LARGE SCALE GENOMIC DNA]</scope>
    <source>
        <strain evidence="3">OTTH 0595 / CCAP 157/2 / RCC745</strain>
    </source>
</reference>
<dbReference type="EMBL" id="CAID01000006">
    <property type="protein sequence ID" value="CEF98527.1"/>
    <property type="molecule type" value="Genomic_DNA"/>
</dbReference>
<dbReference type="InterPro" id="IPR015943">
    <property type="entry name" value="WD40/YVTN_repeat-like_dom_sf"/>
</dbReference>
<proteinExistence type="predicted"/>
<dbReference type="OrthoDB" id="2161379at2759"/>
<dbReference type="InterPro" id="IPR001680">
    <property type="entry name" value="WD40_rpt"/>
</dbReference>
<dbReference type="AlphaFoldDB" id="A0A090M767"/>
<dbReference type="PANTHER" id="PTHR45296">
    <property type="entry name" value="TRANSDUCIN/WD40 REPEAT-LIKE SUPERFAMILY PROTEIN"/>
    <property type="match status" value="1"/>
</dbReference>
<dbReference type="InParanoid" id="A0A090M767"/>
<dbReference type="SMART" id="SM00320">
    <property type="entry name" value="WD40"/>
    <property type="match status" value="5"/>
</dbReference>
<dbReference type="SUPFAM" id="SSF50978">
    <property type="entry name" value="WD40 repeat-like"/>
    <property type="match status" value="1"/>
</dbReference>
<dbReference type="Gene3D" id="2.130.10.10">
    <property type="entry name" value="YVTN repeat-like/Quinoprotein amine dehydrogenase"/>
    <property type="match status" value="2"/>
</dbReference>
<dbReference type="FunCoup" id="A0A090M767">
    <property type="interactions" value="1155"/>
</dbReference>
<keyword evidence="3" id="KW-1185">Reference proteome</keyword>
<protein>
    <submittedName>
        <fullName evidence="2">WD40/YVTN repeat-like-containing domain</fullName>
    </submittedName>
</protein>
<feature type="region of interest" description="Disordered" evidence="1">
    <location>
        <begin position="135"/>
        <end position="166"/>
    </location>
</feature>
<accession>A0A090M767</accession>
<comment type="caution">
    <text evidence="2">The sequence shown here is derived from an EMBL/GenBank/DDBJ whole genome shotgun (WGS) entry which is preliminary data.</text>
</comment>
<dbReference type="RefSeq" id="XP_003080087.2">
    <property type="nucleotide sequence ID" value="XM_003080039.2"/>
</dbReference>
<evidence type="ECO:0000313" key="3">
    <source>
        <dbReference type="Proteomes" id="UP000009170"/>
    </source>
</evidence>
<dbReference type="GeneID" id="9835319"/>
<dbReference type="Proteomes" id="UP000009170">
    <property type="component" value="Unassembled WGS sequence"/>
</dbReference>
<evidence type="ECO:0000256" key="1">
    <source>
        <dbReference type="SAM" id="MobiDB-lite"/>
    </source>
</evidence>
<dbReference type="Pfam" id="PF00400">
    <property type="entry name" value="WD40"/>
    <property type="match status" value="1"/>
</dbReference>
<feature type="compositionally biased region" description="Basic and acidic residues" evidence="1">
    <location>
        <begin position="135"/>
        <end position="148"/>
    </location>
</feature>
<reference evidence="3" key="1">
    <citation type="journal article" date="2006" name="Proc. Natl. Acad. Sci. U.S.A.">
        <title>Genome analysis of the smallest free-living eukaryote Ostreococcus tauri unveils many unique features.</title>
        <authorList>
            <person name="Derelle E."/>
            <person name="Ferraz C."/>
            <person name="Rombauts S."/>
            <person name="Rouze P."/>
            <person name="Worden A.Z."/>
            <person name="Robbens S."/>
            <person name="Partensky F."/>
            <person name="Degroeve S."/>
            <person name="Echeynie S."/>
            <person name="Cooke R."/>
            <person name="Saeys Y."/>
            <person name="Wuyts J."/>
            <person name="Jabbari K."/>
            <person name="Bowler C."/>
            <person name="Panaud O."/>
            <person name="Piegu B."/>
            <person name="Ball S.G."/>
            <person name="Ral J.-P."/>
            <person name="Bouget F.-Y."/>
            <person name="Piganeau G."/>
            <person name="De Baets B."/>
            <person name="Picard A."/>
            <person name="Delseny M."/>
            <person name="Demaille J."/>
            <person name="Van de Peer Y."/>
            <person name="Moreau H."/>
        </authorList>
    </citation>
    <scope>NUCLEOTIDE SEQUENCE [LARGE SCALE GENOMIC DNA]</scope>
    <source>
        <strain evidence="3">OTTH 0595 / CCAP 157/2 / RCC745</strain>
    </source>
</reference>
<dbReference type="InterPro" id="IPR036322">
    <property type="entry name" value="WD40_repeat_dom_sf"/>
</dbReference>
<evidence type="ECO:0000313" key="2">
    <source>
        <dbReference type="EMBL" id="CEF98527.1"/>
    </source>
</evidence>
<dbReference type="KEGG" id="ota:OT_ostta06g04390"/>
<dbReference type="STRING" id="70448.A0A090M767"/>
<sequence>MTFTSDHALFYALGSRVVEADARMASDSRVVDANAPLGGWAVRVFESNADVVNGLDVDVSGRCLAACDDSGEIVVYDARTGAVVKRLRGHDGCATAVAFRRKRGAESELLTTATDCRAMKWDHRAKTVPVRTWDARSVRSARDHDRAHSGAADESSDDGGQRMFNPPMLHSVSAFEGETCAENAPGARRVACAACGDGTIMVFDADLKAVASSSGKKLSSASSKAPGGAFRDGRAECVRLGEDGVGGHANAATCAGFVPWLPRGDIIVSGGADRRLIAWNWVSVSTPGDFVDDPSARASGVVADLPLNRKINDLAFVRDSRRIVVVDTGPKVTFIDFTE</sequence>
<gene>
    <name evidence="2" type="ORF">OT_ostta06g04390</name>
</gene>
<organism evidence="2 3">
    <name type="scientific">Ostreococcus tauri</name>
    <name type="common">Marine green alga</name>
    <dbReference type="NCBI Taxonomy" id="70448"/>
    <lineage>
        <taxon>Eukaryota</taxon>
        <taxon>Viridiplantae</taxon>
        <taxon>Chlorophyta</taxon>
        <taxon>Mamiellophyceae</taxon>
        <taxon>Mamiellales</taxon>
        <taxon>Bathycoccaceae</taxon>
        <taxon>Ostreococcus</taxon>
    </lineage>
</organism>